<dbReference type="PANTHER" id="PTHR22935:SF95">
    <property type="entry name" value="BETA-LACTAMASE-LIKE 1-RELATED"/>
    <property type="match status" value="1"/>
</dbReference>
<dbReference type="SUPFAM" id="SSF56601">
    <property type="entry name" value="beta-lactamase/transpeptidase-like"/>
    <property type="match status" value="1"/>
</dbReference>
<feature type="signal peptide" evidence="2">
    <location>
        <begin position="1"/>
        <end position="21"/>
    </location>
</feature>
<sequence length="592" mass="64380">MHRNFQLGILALSTHAVTVSAARDGHCPPLGAVLPVPTKPSADPAVQSAVSAFKAIMDELAQSAVLNTSAMAIGVKSIHEETPLLEWTFTPPEEYRDPRGVQQVDFDTVFRIASLSKVFPVLGVLLQNGVSIEDPVTKYVPELRALNEQARAQTPIWTTDWDSVTIGSLMSHTAGIAVDMPTDIAEHADLSDYGFPPLNESRLMNCSGLLNTPECDRQVFFARFGERAPVELPFSANPVYSNIAFALLGFVVEAVTNKPFSEYLHDEIFTPAGMTHSFAEKPDDSLGFIPPNDEWWNATLGFGAPAGAYYSSINDLLNFGTSILQNKFLSQPKTRKWFKPSVSTSSSGTLIGQPWEIFRVKNVTSDRRLIELYTKGGDIKTYHSLLAFIPDYDIVVAILLGGANTGAFDVLGPFSQMIKTLLPGIEAAGKTQASSAYAGTYTEKESNSTITLALDESSGLDITNWVVRGVDVRTTAQGLDLPPLPYPPPPLPEPARFRLYPSIPSSPAQSDVKGNQTAWRAVPALGTAEEVAGLEAGFVWEMAACVTWASLDRLTYMLQSWDHFVFGLEGDNGRAKEVELAGYGVTLVREDE</sequence>
<dbReference type="InterPro" id="IPR051478">
    <property type="entry name" value="Beta-lactamase-like_AB/R"/>
</dbReference>
<evidence type="ECO:0000256" key="1">
    <source>
        <dbReference type="ARBA" id="ARBA00038473"/>
    </source>
</evidence>
<dbReference type="InterPro" id="IPR058664">
    <property type="entry name" value="ARB_00930-like_C"/>
</dbReference>
<feature type="domain" description="Beta-lactamase-like ARB-00930-like C-terminal" evidence="4">
    <location>
        <begin position="430"/>
        <end position="590"/>
    </location>
</feature>
<reference evidence="5" key="1">
    <citation type="journal article" date="2023" name="Mol. Phylogenet. Evol.">
        <title>Genome-scale phylogeny and comparative genomics of the fungal order Sordariales.</title>
        <authorList>
            <person name="Hensen N."/>
            <person name="Bonometti L."/>
            <person name="Westerberg I."/>
            <person name="Brannstrom I.O."/>
            <person name="Guillou S."/>
            <person name="Cros-Aarteil S."/>
            <person name="Calhoun S."/>
            <person name="Haridas S."/>
            <person name="Kuo A."/>
            <person name="Mondo S."/>
            <person name="Pangilinan J."/>
            <person name="Riley R."/>
            <person name="LaButti K."/>
            <person name="Andreopoulos B."/>
            <person name="Lipzen A."/>
            <person name="Chen C."/>
            <person name="Yan M."/>
            <person name="Daum C."/>
            <person name="Ng V."/>
            <person name="Clum A."/>
            <person name="Steindorff A."/>
            <person name="Ohm R.A."/>
            <person name="Martin F."/>
            <person name="Silar P."/>
            <person name="Natvig D.O."/>
            <person name="Lalanne C."/>
            <person name="Gautier V."/>
            <person name="Ament-Velasquez S.L."/>
            <person name="Kruys A."/>
            <person name="Hutchinson M.I."/>
            <person name="Powell A.J."/>
            <person name="Barry K."/>
            <person name="Miller A.N."/>
            <person name="Grigoriev I.V."/>
            <person name="Debuchy R."/>
            <person name="Gladieux P."/>
            <person name="Hiltunen Thoren M."/>
            <person name="Johannesson H."/>
        </authorList>
    </citation>
    <scope>NUCLEOTIDE SEQUENCE</scope>
    <source>
        <strain evidence="5">PSN293</strain>
    </source>
</reference>
<dbReference type="AlphaFoldDB" id="A0AAN6XX16"/>
<feature type="domain" description="Beta-lactamase-related" evidence="3">
    <location>
        <begin position="95"/>
        <end position="404"/>
    </location>
</feature>
<evidence type="ECO:0000256" key="2">
    <source>
        <dbReference type="SAM" id="SignalP"/>
    </source>
</evidence>
<dbReference type="Gene3D" id="3.40.710.10">
    <property type="entry name" value="DD-peptidase/beta-lactamase superfamily"/>
    <property type="match status" value="1"/>
</dbReference>
<keyword evidence="6" id="KW-1185">Reference proteome</keyword>
<proteinExistence type="inferred from homology"/>
<reference evidence="5" key="2">
    <citation type="submission" date="2023-05" db="EMBL/GenBank/DDBJ databases">
        <authorList>
            <consortium name="Lawrence Berkeley National Laboratory"/>
            <person name="Steindorff A."/>
            <person name="Hensen N."/>
            <person name="Bonometti L."/>
            <person name="Westerberg I."/>
            <person name="Brannstrom I.O."/>
            <person name="Guillou S."/>
            <person name="Cros-Aarteil S."/>
            <person name="Calhoun S."/>
            <person name="Haridas S."/>
            <person name="Kuo A."/>
            <person name="Mondo S."/>
            <person name="Pangilinan J."/>
            <person name="Riley R."/>
            <person name="Labutti K."/>
            <person name="Andreopoulos B."/>
            <person name="Lipzen A."/>
            <person name="Chen C."/>
            <person name="Yanf M."/>
            <person name="Daum C."/>
            <person name="Ng V."/>
            <person name="Clum A."/>
            <person name="Ohm R."/>
            <person name="Martin F."/>
            <person name="Silar P."/>
            <person name="Natvig D."/>
            <person name="Lalanne C."/>
            <person name="Gautier V."/>
            <person name="Ament-Velasquez S.L."/>
            <person name="Kruys A."/>
            <person name="Hutchinson M.I."/>
            <person name="Powell A.J."/>
            <person name="Barry K."/>
            <person name="Miller A.N."/>
            <person name="Grigoriev I.V."/>
            <person name="Debuchy R."/>
            <person name="Gladieux P."/>
            <person name="Thoren M.H."/>
            <person name="Johannesson H."/>
        </authorList>
    </citation>
    <scope>NUCLEOTIDE SEQUENCE</scope>
    <source>
        <strain evidence="5">PSN293</strain>
    </source>
</reference>
<evidence type="ECO:0000313" key="6">
    <source>
        <dbReference type="Proteomes" id="UP001301769"/>
    </source>
</evidence>
<evidence type="ECO:0000313" key="5">
    <source>
        <dbReference type="EMBL" id="KAK4207241.1"/>
    </source>
</evidence>
<comment type="similarity">
    <text evidence="1">Belongs to the beta-lactamase family.</text>
</comment>
<feature type="chain" id="PRO_5042964531" evidence="2">
    <location>
        <begin position="22"/>
        <end position="592"/>
    </location>
</feature>
<organism evidence="5 6">
    <name type="scientific">Rhypophila decipiens</name>
    <dbReference type="NCBI Taxonomy" id="261697"/>
    <lineage>
        <taxon>Eukaryota</taxon>
        <taxon>Fungi</taxon>
        <taxon>Dikarya</taxon>
        <taxon>Ascomycota</taxon>
        <taxon>Pezizomycotina</taxon>
        <taxon>Sordariomycetes</taxon>
        <taxon>Sordariomycetidae</taxon>
        <taxon>Sordariales</taxon>
        <taxon>Naviculisporaceae</taxon>
        <taxon>Rhypophila</taxon>
    </lineage>
</organism>
<dbReference type="InterPro" id="IPR012338">
    <property type="entry name" value="Beta-lactam/transpept-like"/>
</dbReference>
<name>A0AAN6XX16_9PEZI</name>
<dbReference type="EMBL" id="MU858309">
    <property type="protein sequence ID" value="KAK4207241.1"/>
    <property type="molecule type" value="Genomic_DNA"/>
</dbReference>
<evidence type="ECO:0000259" key="3">
    <source>
        <dbReference type="Pfam" id="PF00144"/>
    </source>
</evidence>
<dbReference type="Pfam" id="PF26335">
    <property type="entry name" value="ARB_00930_C"/>
    <property type="match status" value="1"/>
</dbReference>
<gene>
    <name evidence="5" type="ORF">QBC37DRAFT_392915</name>
</gene>
<accession>A0AAN6XX16</accession>
<evidence type="ECO:0000259" key="4">
    <source>
        <dbReference type="Pfam" id="PF26335"/>
    </source>
</evidence>
<dbReference type="Pfam" id="PF00144">
    <property type="entry name" value="Beta-lactamase"/>
    <property type="match status" value="1"/>
</dbReference>
<dbReference type="InterPro" id="IPR001466">
    <property type="entry name" value="Beta-lactam-related"/>
</dbReference>
<dbReference type="PANTHER" id="PTHR22935">
    <property type="entry name" value="PENICILLIN-BINDING PROTEIN"/>
    <property type="match status" value="1"/>
</dbReference>
<protein>
    <submittedName>
        <fullName evidence="5">Beta-lactamase/transpeptidase-like protein</fullName>
    </submittedName>
</protein>
<dbReference type="Proteomes" id="UP001301769">
    <property type="component" value="Unassembled WGS sequence"/>
</dbReference>
<comment type="caution">
    <text evidence="5">The sequence shown here is derived from an EMBL/GenBank/DDBJ whole genome shotgun (WGS) entry which is preliminary data.</text>
</comment>
<keyword evidence="2" id="KW-0732">Signal</keyword>